<dbReference type="AlphaFoldDB" id="A0AAU0UK26"/>
<name>A0AAU0UK26_9FIRM</name>
<feature type="region of interest" description="Disordered" evidence="1">
    <location>
        <begin position="1"/>
        <end position="20"/>
    </location>
</feature>
<dbReference type="PANTHER" id="PTHR38032:SF1">
    <property type="entry name" value="RNA-BINDING PROTEIN KHPB N-TERMINAL DOMAIN-CONTAINING PROTEIN"/>
    <property type="match status" value="1"/>
</dbReference>
<proteinExistence type="predicted"/>
<dbReference type="InterPro" id="IPR046865">
    <property type="entry name" value="FapA_b_solenoid"/>
</dbReference>
<sequence length="585" mass="63212">MSNDPKTLPNSNTDRPLRGTIGIKDGVASVIMPEPDAERPSLTPGDNVIINVNKREITDKTPINAEDEIEIKPGEKKASLDYTVQVDAALMHARMSVNYKYGQKFSINDSKPTQDLVVSAEFKEEVSPPALDYTTVIIELAQKGITHYINEGKIRTLLTSGQNCQRELIAEGVSPKPPMDESIEYVFQNKEFEEGRRLRRMAKILSVEAGEVLAVKHPGIPGEPGINLNGAPVGVRDPKAISIKTGKGVTLSPDGTKAYAAIDGRPDVVNGKLSVLPVCNHKGNVNPETGDISFKGDVIVSGNVEDNMLISATGEVTVTGFVANSTINSGGSITVNGNIVGCKLFAGKVSLICSSILNYLTKMEHQITLILKFVAQLHSQMQGKIPLDTAVRAIIKQKYPKLSQECAAFAADIRGKDEFKMMEGPVVQVVNQLTEAFDIVNNEKIYTDDMFTELQESITKAKDILDAMNRPDAALNGRYVQSSTLFASADIIINGEGCHQSILNAGRKVEIKGIKGLFKGGEINAGGNIYIKEAGSELGVATKIGTKAKQTIKMDIAWPGVEASTGTTRKVFYQKQHKIFLSNGA</sequence>
<reference evidence="3 4" key="1">
    <citation type="submission" date="2023-04" db="EMBL/GenBank/DDBJ databases">
        <authorList>
            <person name="Hsu D."/>
        </authorList>
    </citation>
    <scope>NUCLEOTIDE SEQUENCE [LARGE SCALE GENOMIC DNA]</scope>
    <source>
        <strain evidence="3 4">MK1</strain>
    </source>
</reference>
<dbReference type="InterPro" id="IPR005646">
    <property type="entry name" value="FapA"/>
</dbReference>
<gene>
    <name evidence="3" type="ORF">MFMK1_000667</name>
</gene>
<evidence type="ECO:0000313" key="3">
    <source>
        <dbReference type="EMBL" id="WRO20877.1"/>
    </source>
</evidence>
<dbReference type="Pfam" id="PF03961">
    <property type="entry name" value="FapA"/>
    <property type="match status" value="2"/>
</dbReference>
<accession>A0AAU0UK26</accession>
<organism evidence="3 4">
    <name type="scientific">Metallumcola ferriviriculae</name>
    <dbReference type="NCBI Taxonomy" id="3039180"/>
    <lineage>
        <taxon>Bacteria</taxon>
        <taxon>Bacillati</taxon>
        <taxon>Bacillota</taxon>
        <taxon>Clostridia</taxon>
        <taxon>Neomoorellales</taxon>
        <taxon>Desulfitibacteraceae</taxon>
        <taxon>Metallumcola</taxon>
    </lineage>
</organism>
<evidence type="ECO:0000256" key="1">
    <source>
        <dbReference type="SAM" id="MobiDB-lite"/>
    </source>
</evidence>
<evidence type="ECO:0000259" key="2">
    <source>
        <dbReference type="Pfam" id="PF20250"/>
    </source>
</evidence>
<dbReference type="Proteomes" id="UP001329915">
    <property type="component" value="Chromosome"/>
</dbReference>
<dbReference type="InterPro" id="IPR046866">
    <property type="entry name" value="FapA_N"/>
</dbReference>
<keyword evidence="4" id="KW-1185">Reference proteome</keyword>
<feature type="domain" description="Flagellar Assembly Protein A N-terminal region" evidence="2">
    <location>
        <begin position="118"/>
        <end position="270"/>
    </location>
</feature>
<dbReference type="PANTHER" id="PTHR38032">
    <property type="entry name" value="POLYMERASE-RELATED"/>
    <property type="match status" value="1"/>
</dbReference>
<dbReference type="EMBL" id="CP121694">
    <property type="protein sequence ID" value="WRO20877.1"/>
    <property type="molecule type" value="Genomic_DNA"/>
</dbReference>
<dbReference type="KEGG" id="dbc:MFMK1_000667"/>
<protein>
    <submittedName>
        <fullName evidence="3">FapA family protein</fullName>
    </submittedName>
</protein>
<evidence type="ECO:0000313" key="4">
    <source>
        <dbReference type="Proteomes" id="UP001329915"/>
    </source>
</evidence>
<dbReference type="Pfam" id="PF20250">
    <property type="entry name" value="FapA_N"/>
    <property type="match status" value="1"/>
</dbReference>
<feature type="compositionally biased region" description="Polar residues" evidence="1">
    <location>
        <begin position="1"/>
        <end position="14"/>
    </location>
</feature>
<dbReference type="RefSeq" id="WP_366923755.1">
    <property type="nucleotide sequence ID" value="NZ_CP121694.1"/>
</dbReference>